<sequence length="1114" mass="122602">MTAYPEFATNRPAPAGTGVSGETVADAIGVLLHGHADKLKEPPPLDIATAYFNLGGFGLLAEALDRVGPVRLLLGSEPSDFDVRATITPRSVREAHKGDPRVADAVQQHAQALAEDRDLVGFGREADTASEHLISWLRRGDVRVRRLTRGFLHGKAFILRDAGPAALAGSSNLTYAGLARNAELNLGVYQPSTVERVHEWFEEQWDAADDFDLAALYEARRVPHDPWHVFLRMLHALYGDGVETELLTANELGLADFQVDGVWRAERILEKRRGVIVADEVGLGKTFIAGELIRKAAIERRQKVLVVCPATLRDATWVGFLKAHTVPADVVSYEELVRDLPRAGEQGVRVQRLDQYAMVVVDEAHNLRNAVTLRGEAMRELLGGAVPKDLLLLTATPVNNSLRDLQTLVGYINPSDTAFADAGVRSVKDYFDVAMALDPDELSGQHLFELLDAIAVRRTRRFIKTQYPHATVNGKQIVFPQARVLRVDYDLEGVLPGFFDDFAHALGADRDEIGVSRGLDPDVLTMARYVPSRFQGEGEEQYQVQNAGLLQSTLLKRFESSAVAFTSTLRAMIASHDSFLAALDDGWVLRGDALRAWAASDTDDVDDVVRGLDDEARAQSEPATSYDAVALRAAVSSDRDLLARLADRTDAVDAADDPKIDALVEELAAIAAAAREEGLSVEQVRDRRKVLVFTYFADTAEHVFACLNARIKSDERLADYRGRIVQATGRDKKERQKAIVGFAPKTAGAGTEDDLFDIAVATDVLAEGVNLQQAGHIINYDLPWNPMRLVQRHGRVDRIGSEHRHIHLRCFFPDAQLEALLELEARLQRKIAQANAAFGTSAVLPGAEEVDRVISETLDEIRRLRAEETGLFDDESGAAASSEEFQRRLANAMRTPSTRSAVLGLPRGAGSGIVRGAEPGVVFCVTVADDPRPRFRYVPLERDGSSGRYVPQRVDGAPLVVDRLLACLNRADPRAPGVEAVLPEDLHEGVLDVWPTVQQHVFDDWMRQTDPATVQPVIPKVMRGAAELVRRHGLALANAQDVLVDRLSQQVEVRIQRDVRAVLREFENDPESAVRELATLADLLRLQRPQPVVPLPEIELDDVRVLAWMAVVAE</sequence>
<dbReference type="InterPro" id="IPR038718">
    <property type="entry name" value="SNF2-like_sf"/>
</dbReference>
<dbReference type="Proteomes" id="UP000321720">
    <property type="component" value="Unassembled WGS sequence"/>
</dbReference>
<organism evidence="5 6">
    <name type="scientific">Cellulomonas composti</name>
    <dbReference type="NCBI Taxonomy" id="266130"/>
    <lineage>
        <taxon>Bacteria</taxon>
        <taxon>Bacillati</taxon>
        <taxon>Actinomycetota</taxon>
        <taxon>Actinomycetes</taxon>
        <taxon>Micrococcales</taxon>
        <taxon>Cellulomonadaceae</taxon>
        <taxon>Cellulomonas</taxon>
    </lineage>
</organism>
<dbReference type="SMART" id="SM00487">
    <property type="entry name" value="DEXDc"/>
    <property type="match status" value="1"/>
</dbReference>
<dbReference type="Gene3D" id="3.40.50.300">
    <property type="entry name" value="P-loop containing nucleotide triphosphate hydrolases"/>
    <property type="match status" value="1"/>
</dbReference>
<dbReference type="SMART" id="SM00490">
    <property type="entry name" value="HELICc"/>
    <property type="match status" value="1"/>
</dbReference>
<evidence type="ECO:0000313" key="6">
    <source>
        <dbReference type="Proteomes" id="UP000321720"/>
    </source>
</evidence>
<dbReference type="SUPFAM" id="SSF52540">
    <property type="entry name" value="P-loop containing nucleoside triphosphate hydrolases"/>
    <property type="match status" value="1"/>
</dbReference>
<dbReference type="PROSITE" id="PS51192">
    <property type="entry name" value="HELICASE_ATP_BIND_1"/>
    <property type="match status" value="1"/>
</dbReference>
<dbReference type="InterPro" id="IPR000330">
    <property type="entry name" value="SNF2_N"/>
</dbReference>
<dbReference type="CDD" id="cd09178">
    <property type="entry name" value="PLDc_N_Snf2_like"/>
    <property type="match status" value="1"/>
</dbReference>
<dbReference type="InterPro" id="IPR049730">
    <property type="entry name" value="SNF2/RAD54-like_C"/>
</dbReference>
<dbReference type="PROSITE" id="PS51194">
    <property type="entry name" value="HELICASE_CTER"/>
    <property type="match status" value="1"/>
</dbReference>
<feature type="coiled-coil region" evidence="2">
    <location>
        <begin position="817"/>
        <end position="867"/>
    </location>
</feature>
<comment type="caution">
    <text evidence="5">The sequence shown here is derived from an EMBL/GenBank/DDBJ whole genome shotgun (WGS) entry which is preliminary data.</text>
</comment>
<dbReference type="PANTHER" id="PTHR45766:SF6">
    <property type="entry name" value="SWI_SNF-RELATED MATRIX-ASSOCIATED ACTIN-DEPENDENT REGULATOR OF CHROMATIN SUBFAMILY A-LIKE PROTEIN 1"/>
    <property type="match status" value="1"/>
</dbReference>
<evidence type="ECO:0000259" key="4">
    <source>
        <dbReference type="PROSITE" id="PS51194"/>
    </source>
</evidence>
<dbReference type="InterPro" id="IPR001650">
    <property type="entry name" value="Helicase_C-like"/>
</dbReference>
<dbReference type="AlphaFoldDB" id="A0A511J7C5"/>
<dbReference type="Pfam" id="PF00176">
    <property type="entry name" value="SNF2-rel_dom"/>
    <property type="match status" value="1"/>
</dbReference>
<evidence type="ECO:0000313" key="5">
    <source>
        <dbReference type="EMBL" id="GEL93891.1"/>
    </source>
</evidence>
<accession>A0A511J7C5</accession>
<gene>
    <name evidence="5" type="ORF">CCO02nite_05490</name>
</gene>
<proteinExistence type="predicted"/>
<keyword evidence="6" id="KW-1185">Reference proteome</keyword>
<dbReference type="Pfam" id="PF13091">
    <property type="entry name" value="PLDc_2"/>
    <property type="match status" value="1"/>
</dbReference>
<dbReference type="PANTHER" id="PTHR45766">
    <property type="entry name" value="DNA ANNEALING HELICASE AND ENDONUCLEASE ZRANB3 FAMILY MEMBER"/>
    <property type="match status" value="1"/>
</dbReference>
<dbReference type="SUPFAM" id="SSF56024">
    <property type="entry name" value="Phospholipase D/nuclease"/>
    <property type="match status" value="1"/>
</dbReference>
<keyword evidence="1" id="KW-0378">Hydrolase</keyword>
<name>A0A511J7C5_9CELL</name>
<reference evidence="5 6" key="1">
    <citation type="submission" date="2019-07" db="EMBL/GenBank/DDBJ databases">
        <title>Whole genome shotgun sequence of Cellulomonas composti NBRC 100758.</title>
        <authorList>
            <person name="Hosoyama A."/>
            <person name="Uohara A."/>
            <person name="Ohji S."/>
            <person name="Ichikawa N."/>
        </authorList>
    </citation>
    <scope>NUCLEOTIDE SEQUENCE [LARGE SCALE GENOMIC DNA]</scope>
    <source>
        <strain evidence="5 6">NBRC 100758</strain>
    </source>
</reference>
<dbReference type="PROSITE" id="PS00690">
    <property type="entry name" value="DEAH_ATP_HELICASE"/>
    <property type="match status" value="1"/>
</dbReference>
<dbReference type="InterPro" id="IPR014001">
    <property type="entry name" value="Helicase_ATP-bd"/>
</dbReference>
<evidence type="ECO:0000256" key="2">
    <source>
        <dbReference type="SAM" id="Coils"/>
    </source>
</evidence>
<dbReference type="EMBL" id="BJWG01000002">
    <property type="protein sequence ID" value="GEL93891.1"/>
    <property type="molecule type" value="Genomic_DNA"/>
</dbReference>
<feature type="domain" description="Helicase C-terminal" evidence="4">
    <location>
        <begin position="680"/>
        <end position="844"/>
    </location>
</feature>
<dbReference type="GO" id="GO:0016787">
    <property type="term" value="F:hydrolase activity"/>
    <property type="evidence" value="ECO:0007669"/>
    <property type="project" value="UniProtKB-KW"/>
</dbReference>
<feature type="domain" description="Helicase ATP-binding" evidence="3">
    <location>
        <begin position="266"/>
        <end position="415"/>
    </location>
</feature>
<dbReference type="InterPro" id="IPR027417">
    <property type="entry name" value="P-loop_NTPase"/>
</dbReference>
<dbReference type="Gene3D" id="3.40.50.10810">
    <property type="entry name" value="Tandem AAA-ATPase domain"/>
    <property type="match status" value="1"/>
</dbReference>
<dbReference type="InterPro" id="IPR025202">
    <property type="entry name" value="PLD-like_dom"/>
</dbReference>
<protein>
    <recommendedName>
        <fullName evidence="7">Helicase</fullName>
    </recommendedName>
</protein>
<keyword evidence="2" id="KW-0175">Coiled coil</keyword>
<evidence type="ECO:0000256" key="1">
    <source>
        <dbReference type="ARBA" id="ARBA00022801"/>
    </source>
</evidence>
<dbReference type="GO" id="GO:0005524">
    <property type="term" value="F:ATP binding"/>
    <property type="evidence" value="ECO:0007669"/>
    <property type="project" value="InterPro"/>
</dbReference>
<dbReference type="CDD" id="cd18793">
    <property type="entry name" value="SF2_C_SNF"/>
    <property type="match status" value="1"/>
</dbReference>
<dbReference type="InterPro" id="IPR002464">
    <property type="entry name" value="DNA/RNA_helicase_DEAH_CS"/>
</dbReference>
<evidence type="ECO:0008006" key="7">
    <source>
        <dbReference type="Google" id="ProtNLM"/>
    </source>
</evidence>
<evidence type="ECO:0000259" key="3">
    <source>
        <dbReference type="PROSITE" id="PS51192"/>
    </source>
</evidence>
<dbReference type="Pfam" id="PF00271">
    <property type="entry name" value="Helicase_C"/>
    <property type="match status" value="1"/>
</dbReference>
<dbReference type="Gene3D" id="3.30.870.10">
    <property type="entry name" value="Endonuclease Chain A"/>
    <property type="match status" value="1"/>
</dbReference>